<dbReference type="GO" id="GO:0019305">
    <property type="term" value="P:dTDP-rhamnose biosynthetic process"/>
    <property type="evidence" value="ECO:0007669"/>
    <property type="project" value="TreeGrafter"/>
</dbReference>
<keyword evidence="4" id="KW-0413">Isomerase</keyword>
<comment type="similarity">
    <text evidence="1">Belongs to the dTDP-4-dehydrorhamnose 3,5-epimerase family.</text>
</comment>
<evidence type="ECO:0000313" key="5">
    <source>
        <dbReference type="Proteomes" id="UP000001918"/>
    </source>
</evidence>
<dbReference type="GO" id="GO:0000271">
    <property type="term" value="P:polysaccharide biosynthetic process"/>
    <property type="evidence" value="ECO:0007669"/>
    <property type="project" value="TreeGrafter"/>
</dbReference>
<organism evidence="4 5">
    <name type="scientific">Thermomonospora curvata (strain ATCC 19995 / DSM 43183 / JCM 3096 / KCTC 9072 / NBRC 15933 / NCIMB 10081 / Henssen B9)</name>
    <dbReference type="NCBI Taxonomy" id="471852"/>
    <lineage>
        <taxon>Bacteria</taxon>
        <taxon>Bacillati</taxon>
        <taxon>Actinomycetota</taxon>
        <taxon>Actinomycetes</taxon>
        <taxon>Streptosporangiales</taxon>
        <taxon>Thermomonosporaceae</taxon>
        <taxon>Thermomonospora</taxon>
    </lineage>
</organism>
<dbReference type="CDD" id="cd00438">
    <property type="entry name" value="cupin_RmlC"/>
    <property type="match status" value="1"/>
</dbReference>
<sequence>MRVRELAVAGAFEFVPPIFRDARGQVVTPFHGEGFSRVGGHRAFPVAQTIHSVSRRGVVRGVHFTVTPPGRTAKYVFCPHGRVLDIVVDLRLGSPTFGRYDAVPLGPDDCRAVYLPVGVGHAFVALRDGSVMSYLLSECFTPENERELSVFDPRLRLPIPSDIEPILSERDRKAPTLEQVMAAGELPEYADCLRIEADIFGAYGNAAV</sequence>
<protein>
    <submittedName>
        <fullName evidence="4">dTDP-4-dehydrorhamnose 3,5-epimerase</fullName>
        <ecNumber evidence="4">5.1.3.13</ecNumber>
    </submittedName>
</protein>
<dbReference type="EMBL" id="CP001738">
    <property type="protein sequence ID" value="ACY98336.1"/>
    <property type="molecule type" value="Genomic_DNA"/>
</dbReference>
<dbReference type="SUPFAM" id="SSF51182">
    <property type="entry name" value="RmlC-like cupins"/>
    <property type="match status" value="1"/>
</dbReference>
<dbReference type="Gene3D" id="2.60.120.10">
    <property type="entry name" value="Jelly Rolls"/>
    <property type="match status" value="1"/>
</dbReference>
<dbReference type="OrthoDB" id="9800680at2"/>
<evidence type="ECO:0000313" key="4">
    <source>
        <dbReference type="EMBL" id="ACY98336.1"/>
    </source>
</evidence>
<accession>D1A6T2</accession>
<dbReference type="RefSeq" id="WP_012853120.1">
    <property type="nucleotide sequence ID" value="NC_013510.1"/>
</dbReference>
<dbReference type="STRING" id="471852.Tcur_2791"/>
<keyword evidence="5" id="KW-1185">Reference proteome</keyword>
<dbReference type="eggNOG" id="COG1898">
    <property type="taxonomic scope" value="Bacteria"/>
</dbReference>
<dbReference type="InterPro" id="IPR011051">
    <property type="entry name" value="RmlC_Cupin_sf"/>
</dbReference>
<dbReference type="PANTHER" id="PTHR21047">
    <property type="entry name" value="DTDP-6-DEOXY-D-GLUCOSE-3,5 EPIMERASE"/>
    <property type="match status" value="1"/>
</dbReference>
<evidence type="ECO:0000256" key="3">
    <source>
        <dbReference type="PIRSR" id="PIRSR600888-3"/>
    </source>
</evidence>
<dbReference type="AlphaFoldDB" id="D1A6T2"/>
<gene>
    <name evidence="4" type="ordered locus">Tcur_2791</name>
</gene>
<dbReference type="Proteomes" id="UP000001918">
    <property type="component" value="Chromosome"/>
</dbReference>
<proteinExistence type="inferred from homology"/>
<feature type="active site" description="Proton acceptor" evidence="2">
    <location>
        <position position="63"/>
    </location>
</feature>
<evidence type="ECO:0000256" key="1">
    <source>
        <dbReference type="ARBA" id="ARBA00010154"/>
    </source>
</evidence>
<dbReference type="GO" id="GO:0008830">
    <property type="term" value="F:dTDP-4-dehydrorhamnose 3,5-epimerase activity"/>
    <property type="evidence" value="ECO:0007669"/>
    <property type="project" value="UniProtKB-EC"/>
</dbReference>
<dbReference type="Pfam" id="PF00908">
    <property type="entry name" value="dTDP_sugar_isom"/>
    <property type="match status" value="1"/>
</dbReference>
<name>D1A6T2_THECD</name>
<dbReference type="HOGENOM" id="CLU_090940_0_0_11"/>
<feature type="active site" description="Proton donor" evidence="2">
    <location>
        <position position="134"/>
    </location>
</feature>
<evidence type="ECO:0000256" key="2">
    <source>
        <dbReference type="PIRSR" id="PIRSR600888-1"/>
    </source>
</evidence>
<dbReference type="GO" id="GO:0005829">
    <property type="term" value="C:cytosol"/>
    <property type="evidence" value="ECO:0007669"/>
    <property type="project" value="TreeGrafter"/>
</dbReference>
<dbReference type="KEGG" id="tcu:Tcur_2791"/>
<feature type="site" description="Participates in a stacking interaction with the thymidine ring of dTDP-4-oxo-6-deoxyglucose" evidence="3">
    <location>
        <position position="140"/>
    </location>
</feature>
<dbReference type="EC" id="5.1.3.13" evidence="4"/>
<dbReference type="InterPro" id="IPR000888">
    <property type="entry name" value="RmlC-like"/>
</dbReference>
<dbReference type="InterPro" id="IPR014710">
    <property type="entry name" value="RmlC-like_jellyroll"/>
</dbReference>
<dbReference type="PANTHER" id="PTHR21047:SF2">
    <property type="entry name" value="THYMIDINE DIPHOSPHO-4-KETO-RHAMNOSE 3,5-EPIMERASE"/>
    <property type="match status" value="1"/>
</dbReference>
<reference evidence="4 5" key="1">
    <citation type="journal article" date="2011" name="Stand. Genomic Sci.">
        <title>Complete genome sequence of Thermomonospora curvata type strain (B9).</title>
        <authorList>
            <person name="Chertkov O."/>
            <person name="Sikorski J."/>
            <person name="Nolan M."/>
            <person name="Lapidus A."/>
            <person name="Lucas S."/>
            <person name="Del Rio T.G."/>
            <person name="Tice H."/>
            <person name="Cheng J.F."/>
            <person name="Goodwin L."/>
            <person name="Pitluck S."/>
            <person name="Liolios K."/>
            <person name="Ivanova N."/>
            <person name="Mavromatis K."/>
            <person name="Mikhailova N."/>
            <person name="Ovchinnikova G."/>
            <person name="Pati A."/>
            <person name="Chen A."/>
            <person name="Palaniappan K."/>
            <person name="Djao O.D."/>
            <person name="Land M."/>
            <person name="Hauser L."/>
            <person name="Chang Y.J."/>
            <person name="Jeffries C.D."/>
            <person name="Brettin T."/>
            <person name="Han C."/>
            <person name="Detter J.C."/>
            <person name="Rohde M."/>
            <person name="Goker M."/>
            <person name="Woyke T."/>
            <person name="Bristow J."/>
            <person name="Eisen J.A."/>
            <person name="Markowitz V."/>
            <person name="Hugenholtz P."/>
            <person name="Klenk H.P."/>
            <person name="Kyrpides N.C."/>
        </authorList>
    </citation>
    <scope>NUCLEOTIDE SEQUENCE [LARGE SCALE GENOMIC DNA]</scope>
    <source>
        <strain evidence="5">ATCC 19995 / DSM 43183 / JCM 3096 / KCTC 9072 / NBRC 15933 / NCIMB 10081 / Henssen B9</strain>
    </source>
</reference>